<dbReference type="SMART" id="SM00448">
    <property type="entry name" value="REC"/>
    <property type="match status" value="1"/>
</dbReference>
<dbReference type="GO" id="GO:0000160">
    <property type="term" value="P:phosphorelay signal transduction system"/>
    <property type="evidence" value="ECO:0007669"/>
    <property type="project" value="InterPro"/>
</dbReference>
<dbReference type="Pfam" id="PF00072">
    <property type="entry name" value="Response_reg"/>
    <property type="match status" value="1"/>
</dbReference>
<proteinExistence type="predicted"/>
<evidence type="ECO:0000256" key="2">
    <source>
        <dbReference type="ARBA" id="ARBA00023015"/>
    </source>
</evidence>
<accession>A0A512JA17</accession>
<dbReference type="OrthoDB" id="8018001at2"/>
<feature type="region of interest" description="Disordered" evidence="5">
    <location>
        <begin position="142"/>
        <end position="165"/>
    </location>
</feature>
<dbReference type="InterPro" id="IPR011006">
    <property type="entry name" value="CheY-like_superfamily"/>
</dbReference>
<dbReference type="Gene3D" id="3.40.50.2300">
    <property type="match status" value="1"/>
</dbReference>
<dbReference type="InterPro" id="IPR001789">
    <property type="entry name" value="Sig_transdc_resp-reg_receiver"/>
</dbReference>
<dbReference type="EMBL" id="BSPK01000111">
    <property type="protein sequence ID" value="GLS67102.1"/>
    <property type="molecule type" value="Genomic_DNA"/>
</dbReference>
<feature type="domain" description="Response regulatory" evidence="6">
    <location>
        <begin position="11"/>
        <end position="124"/>
    </location>
</feature>
<gene>
    <name evidence="8" type="ORF">GCM10007888_54850</name>
    <name evidence="7" type="ORF">MOX02_48360</name>
</gene>
<comment type="caution">
    <text evidence="7">The sequence shown here is derived from an EMBL/GenBank/DDBJ whole genome shotgun (WGS) entry which is preliminary data.</text>
</comment>
<name>A0A512JA17_9HYPH</name>
<dbReference type="RefSeq" id="WP_147028304.1">
    <property type="nucleotide sequence ID" value="NZ_BJZU01000122.1"/>
</dbReference>
<dbReference type="PANTHER" id="PTHR44591">
    <property type="entry name" value="STRESS RESPONSE REGULATOR PROTEIN 1"/>
    <property type="match status" value="1"/>
</dbReference>
<organism evidence="7 9">
    <name type="scientific">Methylobacterium oxalidis</name>
    <dbReference type="NCBI Taxonomy" id="944322"/>
    <lineage>
        <taxon>Bacteria</taxon>
        <taxon>Pseudomonadati</taxon>
        <taxon>Pseudomonadota</taxon>
        <taxon>Alphaproteobacteria</taxon>
        <taxon>Hyphomicrobiales</taxon>
        <taxon>Methylobacteriaceae</taxon>
        <taxon>Methylobacterium</taxon>
    </lineage>
</organism>
<dbReference type="SUPFAM" id="SSF52172">
    <property type="entry name" value="CheY-like"/>
    <property type="match status" value="1"/>
</dbReference>
<dbReference type="EMBL" id="BJZU01000122">
    <property type="protein sequence ID" value="GEP06798.1"/>
    <property type="molecule type" value="Genomic_DNA"/>
</dbReference>
<keyword evidence="1 4" id="KW-0597">Phosphoprotein</keyword>
<dbReference type="PROSITE" id="PS50110">
    <property type="entry name" value="RESPONSE_REGULATORY"/>
    <property type="match status" value="1"/>
</dbReference>
<reference evidence="7 9" key="3">
    <citation type="submission" date="2019-07" db="EMBL/GenBank/DDBJ databases">
        <title>Whole genome shotgun sequence of Methylobacterium oxalidis NBRC 107715.</title>
        <authorList>
            <person name="Hosoyama A."/>
            <person name="Uohara A."/>
            <person name="Ohji S."/>
            <person name="Ichikawa N."/>
        </authorList>
    </citation>
    <scope>NUCLEOTIDE SEQUENCE [LARGE SCALE GENOMIC DNA]</scope>
    <source>
        <strain evidence="7 9">NBRC 107715</strain>
    </source>
</reference>
<keyword evidence="3" id="KW-0804">Transcription</keyword>
<evidence type="ECO:0000313" key="7">
    <source>
        <dbReference type="EMBL" id="GEP06798.1"/>
    </source>
</evidence>
<evidence type="ECO:0000313" key="10">
    <source>
        <dbReference type="Proteomes" id="UP001156856"/>
    </source>
</evidence>
<dbReference type="Proteomes" id="UP001156856">
    <property type="component" value="Unassembled WGS sequence"/>
</dbReference>
<evidence type="ECO:0000313" key="9">
    <source>
        <dbReference type="Proteomes" id="UP000321960"/>
    </source>
</evidence>
<sequence>MVFSTDNRLVAILVVEDEVMVRMIATDILTDEGFRVIEARDAKEALTLLEARTDVRVVFTDCNMPGEIDGIGLAHLVHRRWPQIGIVVTSGRVRPAPGDLPQGARFVAKPYRRSTLLDEVRELLGQDEGTPQGAPVLPESVVVQPPVSGTSGVAHAAPLPEPDKS</sequence>
<protein>
    <recommendedName>
        <fullName evidence="6">Response regulatory domain-containing protein</fullName>
    </recommendedName>
</protein>
<dbReference type="PANTHER" id="PTHR44591:SF3">
    <property type="entry name" value="RESPONSE REGULATORY DOMAIN-CONTAINING PROTEIN"/>
    <property type="match status" value="1"/>
</dbReference>
<reference evidence="8" key="4">
    <citation type="submission" date="2023-01" db="EMBL/GenBank/DDBJ databases">
        <title>Draft genome sequence of Methylobacterium oxalidis strain NBRC 107715.</title>
        <authorList>
            <person name="Sun Q."/>
            <person name="Mori K."/>
        </authorList>
    </citation>
    <scope>NUCLEOTIDE SEQUENCE</scope>
    <source>
        <strain evidence="8">NBRC 107715</strain>
    </source>
</reference>
<evidence type="ECO:0000259" key="6">
    <source>
        <dbReference type="PROSITE" id="PS50110"/>
    </source>
</evidence>
<evidence type="ECO:0000256" key="3">
    <source>
        <dbReference type="ARBA" id="ARBA00023163"/>
    </source>
</evidence>
<keyword evidence="10" id="KW-1185">Reference proteome</keyword>
<evidence type="ECO:0000256" key="4">
    <source>
        <dbReference type="PROSITE-ProRule" id="PRU00169"/>
    </source>
</evidence>
<evidence type="ECO:0000256" key="5">
    <source>
        <dbReference type="SAM" id="MobiDB-lite"/>
    </source>
</evidence>
<dbReference type="Proteomes" id="UP000321960">
    <property type="component" value="Unassembled WGS sequence"/>
</dbReference>
<dbReference type="AlphaFoldDB" id="A0A512JA17"/>
<reference evidence="8" key="1">
    <citation type="journal article" date="2014" name="Int. J. Syst. Evol. Microbiol.">
        <title>Complete genome of a new Firmicutes species belonging to the dominant human colonic microbiota ('Ruminococcus bicirculans') reveals two chromosomes and a selective capacity to utilize plant glucans.</title>
        <authorList>
            <consortium name="NISC Comparative Sequencing Program"/>
            <person name="Wegmann U."/>
            <person name="Louis P."/>
            <person name="Goesmann A."/>
            <person name="Henrissat B."/>
            <person name="Duncan S.H."/>
            <person name="Flint H.J."/>
        </authorList>
    </citation>
    <scope>NUCLEOTIDE SEQUENCE</scope>
    <source>
        <strain evidence="8">NBRC 107715</strain>
    </source>
</reference>
<dbReference type="InterPro" id="IPR050595">
    <property type="entry name" value="Bact_response_regulator"/>
</dbReference>
<evidence type="ECO:0000313" key="8">
    <source>
        <dbReference type="EMBL" id="GLS67102.1"/>
    </source>
</evidence>
<feature type="modified residue" description="4-aspartylphosphate" evidence="4">
    <location>
        <position position="61"/>
    </location>
</feature>
<evidence type="ECO:0000256" key="1">
    <source>
        <dbReference type="ARBA" id="ARBA00022553"/>
    </source>
</evidence>
<keyword evidence="2" id="KW-0805">Transcription regulation</keyword>
<reference evidence="10" key="2">
    <citation type="journal article" date="2019" name="Int. J. Syst. Evol. Microbiol.">
        <title>The Global Catalogue of Microorganisms (GCM) 10K type strain sequencing project: providing services to taxonomists for standard genome sequencing and annotation.</title>
        <authorList>
            <consortium name="The Broad Institute Genomics Platform"/>
            <consortium name="The Broad Institute Genome Sequencing Center for Infectious Disease"/>
            <person name="Wu L."/>
            <person name="Ma J."/>
        </authorList>
    </citation>
    <scope>NUCLEOTIDE SEQUENCE [LARGE SCALE GENOMIC DNA]</scope>
    <source>
        <strain evidence="10">NBRC 107715</strain>
    </source>
</reference>